<organism evidence="2">
    <name type="scientific">Spodoptera frugiperda</name>
    <name type="common">Fall armyworm</name>
    <dbReference type="NCBI Taxonomy" id="7108"/>
    <lineage>
        <taxon>Eukaryota</taxon>
        <taxon>Metazoa</taxon>
        <taxon>Ecdysozoa</taxon>
        <taxon>Arthropoda</taxon>
        <taxon>Hexapoda</taxon>
        <taxon>Insecta</taxon>
        <taxon>Pterygota</taxon>
        <taxon>Neoptera</taxon>
        <taxon>Endopterygota</taxon>
        <taxon>Lepidoptera</taxon>
        <taxon>Glossata</taxon>
        <taxon>Ditrysia</taxon>
        <taxon>Noctuoidea</taxon>
        <taxon>Noctuidae</taxon>
        <taxon>Amphipyrinae</taxon>
        <taxon>Spodoptera</taxon>
    </lineage>
</organism>
<protein>
    <submittedName>
        <fullName evidence="2">SFRICE_041642</fullName>
    </submittedName>
</protein>
<accession>A0A2H1WNP8</accession>
<evidence type="ECO:0000256" key="1">
    <source>
        <dbReference type="SAM" id="MobiDB-lite"/>
    </source>
</evidence>
<name>A0A2H1WNP8_SPOFR</name>
<dbReference type="AlphaFoldDB" id="A0A2H1WNP8"/>
<sequence>MRNCHRCCARAYDMIRLGDRAQMACCVARKTRVRAPVFTMPLFPAAAARPPAESISRYDLRGPHHSARQATTATTTTRCDTYIT</sequence>
<proteinExistence type="predicted"/>
<dbReference type="EMBL" id="ODYU01009944">
    <property type="protein sequence ID" value="SOQ54695.1"/>
    <property type="molecule type" value="Genomic_DNA"/>
</dbReference>
<feature type="region of interest" description="Disordered" evidence="1">
    <location>
        <begin position="56"/>
        <end position="84"/>
    </location>
</feature>
<evidence type="ECO:0000313" key="2">
    <source>
        <dbReference type="EMBL" id="SOQ54695.1"/>
    </source>
</evidence>
<reference evidence="2" key="1">
    <citation type="submission" date="2016-07" db="EMBL/GenBank/DDBJ databases">
        <authorList>
            <person name="Bretaudeau A."/>
        </authorList>
    </citation>
    <scope>NUCLEOTIDE SEQUENCE</scope>
    <source>
        <strain evidence="2">Rice</strain>
        <tissue evidence="2">Whole body</tissue>
    </source>
</reference>
<gene>
    <name evidence="2" type="ORF">SFRICE_041642</name>
</gene>